<comment type="similarity">
    <text evidence="1">Belongs to the bacterial solute-binding protein 5 family.</text>
</comment>
<evidence type="ECO:0000256" key="2">
    <source>
        <dbReference type="ARBA" id="ARBA00022448"/>
    </source>
</evidence>
<keyword evidence="3" id="KW-0732">Signal</keyword>
<dbReference type="AlphaFoldDB" id="A0A6J7P2Y2"/>
<proteinExistence type="inferred from homology"/>
<sequence>MKKWNRGAKVALAVATTAGLVIGVLSPANAATRTTVVIVDSNVFTSLNASTPDTNLVLNGNVAYLSGAGFNYYNEKPELVRNTVFGSYKIMSKTPTFKVKYTVNKGRLWSDGTPITGVDLLLSHILSSDAYSIAAGLGDPASEDKKPAFDSLGYGGSYSKLIKDVSIAPDRMSVVLTYSKYFPDWEIAGPGPAPVHALVAMAMGEKKLGTPAHNVALKSKFLNAYNSKDTALLSKIGKIWSQDYNVTSVDSKTNPLLLISNGAYIVDTIVKDQRVTMKLNPNYNSGQPTSGIEKVVFTTIPDPTAAAQALANKEVDFYEAVATADSVAALKKIGPAVTVDGVTLATYEHAEVRSGKEQGTKADYTGPFDGMSQKAKDLRTAWLLAYPRQEIIDKIVKPVNAKAVVMNSHQYFPSEPNYSKMVAASGMSKFTAGTQADRTAAALALVKKYYPSAAAGSGSVKLTMLWGSPSNTRRSAEAALVKAEVAKAGFDVTTTPTSGWSSFLGDPKFDVQFYAWSKEALTQAGNFGSFKSTDNQTGYNNPEMDKIINRLETEVLTASQVYDLYLAAEKILVEDAVTIPLFQWPGVIAYNSDLKGVNPSPLSPSFLWNFWDWHF</sequence>
<evidence type="ECO:0000313" key="5">
    <source>
        <dbReference type="EMBL" id="CAB4997529.1"/>
    </source>
</evidence>
<evidence type="ECO:0000313" key="6">
    <source>
        <dbReference type="EMBL" id="CAB5013440.1"/>
    </source>
</evidence>
<evidence type="ECO:0000259" key="4">
    <source>
        <dbReference type="Pfam" id="PF00496"/>
    </source>
</evidence>
<dbReference type="GO" id="GO:1904680">
    <property type="term" value="F:peptide transmembrane transporter activity"/>
    <property type="evidence" value="ECO:0007669"/>
    <property type="project" value="TreeGrafter"/>
</dbReference>
<accession>A0A6J7P2Y2</accession>
<dbReference type="SUPFAM" id="SSF53850">
    <property type="entry name" value="Periplasmic binding protein-like II"/>
    <property type="match status" value="1"/>
</dbReference>
<dbReference type="EMBL" id="CAFBPH010000101">
    <property type="protein sequence ID" value="CAB5013440.1"/>
    <property type="molecule type" value="Genomic_DNA"/>
</dbReference>
<dbReference type="Gene3D" id="3.40.190.10">
    <property type="entry name" value="Periplasmic binding protein-like II"/>
    <property type="match status" value="1"/>
</dbReference>
<dbReference type="EMBL" id="CAFBOX010000082">
    <property type="protein sequence ID" value="CAB4997529.1"/>
    <property type="molecule type" value="Genomic_DNA"/>
</dbReference>
<dbReference type="Gene3D" id="3.90.76.10">
    <property type="entry name" value="Dipeptide-binding Protein, Domain 1"/>
    <property type="match status" value="1"/>
</dbReference>
<keyword evidence="2" id="KW-0813">Transport</keyword>
<reference evidence="5" key="1">
    <citation type="submission" date="2020-05" db="EMBL/GenBank/DDBJ databases">
        <authorList>
            <person name="Chiriac C."/>
            <person name="Salcher M."/>
            <person name="Ghai R."/>
            <person name="Kavagutti S V."/>
        </authorList>
    </citation>
    <scope>NUCLEOTIDE SEQUENCE</scope>
</reference>
<dbReference type="PANTHER" id="PTHR30290">
    <property type="entry name" value="PERIPLASMIC BINDING COMPONENT OF ABC TRANSPORTER"/>
    <property type="match status" value="1"/>
</dbReference>
<evidence type="ECO:0000256" key="1">
    <source>
        <dbReference type="ARBA" id="ARBA00005695"/>
    </source>
</evidence>
<dbReference type="PANTHER" id="PTHR30290:SF9">
    <property type="entry name" value="OLIGOPEPTIDE-BINDING PROTEIN APPA"/>
    <property type="match status" value="1"/>
</dbReference>
<dbReference type="Pfam" id="PF00496">
    <property type="entry name" value="SBP_bac_5"/>
    <property type="match status" value="1"/>
</dbReference>
<dbReference type="Gene3D" id="3.10.105.10">
    <property type="entry name" value="Dipeptide-binding Protein, Domain 3"/>
    <property type="match status" value="1"/>
</dbReference>
<gene>
    <name evidence="5" type="ORF">UFOPK4035_00587</name>
    <name evidence="6" type="ORF">UFOPK4087_00561</name>
</gene>
<protein>
    <submittedName>
        <fullName evidence="5">Unannotated protein</fullName>
    </submittedName>
</protein>
<name>A0A6J7P2Y2_9ZZZZ</name>
<dbReference type="InterPro" id="IPR039424">
    <property type="entry name" value="SBP_5"/>
</dbReference>
<dbReference type="GO" id="GO:0015833">
    <property type="term" value="P:peptide transport"/>
    <property type="evidence" value="ECO:0007669"/>
    <property type="project" value="TreeGrafter"/>
</dbReference>
<organism evidence="5">
    <name type="scientific">freshwater metagenome</name>
    <dbReference type="NCBI Taxonomy" id="449393"/>
    <lineage>
        <taxon>unclassified sequences</taxon>
        <taxon>metagenomes</taxon>
        <taxon>ecological metagenomes</taxon>
    </lineage>
</organism>
<feature type="domain" description="Solute-binding protein family 5" evidence="4">
    <location>
        <begin position="99"/>
        <end position="536"/>
    </location>
</feature>
<evidence type="ECO:0000256" key="3">
    <source>
        <dbReference type="ARBA" id="ARBA00022729"/>
    </source>
</evidence>
<dbReference type="InterPro" id="IPR000914">
    <property type="entry name" value="SBP_5_dom"/>
</dbReference>